<feature type="repeat" description="RCC1" evidence="2">
    <location>
        <begin position="289"/>
        <end position="349"/>
    </location>
</feature>
<dbReference type="InterPro" id="IPR051709">
    <property type="entry name" value="Ub-ligase/GTPase-reg"/>
</dbReference>
<dbReference type="AlphaFoldDB" id="B7FXW0"/>
<dbReference type="InterPro" id="IPR009091">
    <property type="entry name" value="RCC1/BLIP-II"/>
</dbReference>
<dbReference type="GeneID" id="7200709"/>
<name>B7FXW0_PHATC</name>
<dbReference type="SUPFAM" id="SSF50985">
    <property type="entry name" value="RCC1/BLIP-II"/>
    <property type="match status" value="1"/>
</dbReference>
<dbReference type="InParanoid" id="B7FXW0"/>
<dbReference type="Gene3D" id="2.130.10.30">
    <property type="entry name" value="Regulator of chromosome condensation 1/beta-lactamase-inhibitor protein II"/>
    <property type="match status" value="1"/>
</dbReference>
<dbReference type="PROSITE" id="PS50012">
    <property type="entry name" value="RCC1_3"/>
    <property type="match status" value="1"/>
</dbReference>
<keyword evidence="1" id="KW-0677">Repeat</keyword>
<dbReference type="GO" id="GO:0005737">
    <property type="term" value="C:cytoplasm"/>
    <property type="evidence" value="ECO:0007669"/>
    <property type="project" value="TreeGrafter"/>
</dbReference>
<evidence type="ECO:0000256" key="3">
    <source>
        <dbReference type="SAM" id="MobiDB-lite"/>
    </source>
</evidence>
<dbReference type="eggNOG" id="ENOG502SPHH">
    <property type="taxonomic scope" value="Eukaryota"/>
</dbReference>
<proteinExistence type="predicted"/>
<organism evidence="4 5">
    <name type="scientific">Phaeodactylum tricornutum (strain CCAP 1055/1)</name>
    <dbReference type="NCBI Taxonomy" id="556484"/>
    <lineage>
        <taxon>Eukaryota</taxon>
        <taxon>Sar</taxon>
        <taxon>Stramenopiles</taxon>
        <taxon>Ochrophyta</taxon>
        <taxon>Bacillariophyta</taxon>
        <taxon>Bacillariophyceae</taxon>
        <taxon>Bacillariophycidae</taxon>
        <taxon>Naviculales</taxon>
        <taxon>Phaeodactylaceae</taxon>
        <taxon>Phaeodactylum</taxon>
    </lineage>
</organism>
<dbReference type="PANTHER" id="PTHR45622:SF70">
    <property type="entry name" value="SECRETION-REGULATING GUANINE NUCLEOTIDE EXCHANGE FACTOR"/>
    <property type="match status" value="1"/>
</dbReference>
<dbReference type="InterPro" id="IPR000408">
    <property type="entry name" value="Reg_chr_condens"/>
</dbReference>
<sequence length="664" mass="72868">MENERSETPVRALAHRHPSTSRIECVSQSVEASFVHRKLVPIALSKAESVFVSSNGDVIVCRDRTGPFPTGDEPDPWNGYRWQDDLVMMCCDAECDDLSTNAQDQAFCGSWRSPQGGGLMGGAPAEVASPLHTPSRAAIDSDRGKLYGGGGNFNPTSASPLSRRRKENLKNRTRTVFRSPPLKGTADEDFDEQSIVPIRSFDYSHYGGDGMGNDMIPERVSLVPRTPPSHRKVSLPTSPMSPFTSPQNDVFSTFCHGVPTFLPSFSQVKVKQVSAHPLGSHVLLISQQSLLYSYGLNDFGQLGIGIQSPRHVHGGFIMTPSIVTPLVENGGKAIACAAGVNHSLVVVVTEERRIVKSQSFDKASSSPSHHNGMESICHHQLYGFGRNDFTKIGLVSPKISKPGSSDEMECVLLPRRVALRCKVRPEGSWPASSPPQGIFAIAASAEHSAALVRRASGDVEVYTWGNALYGALGLPQQPMAGRNHLSERHRLASAVRLVPVPSFVASLSRTSNYDAQIATILFRESGEYPVNLSLGRRSSFVITSLGRCFSFGVSDDGMLGLGKNVTEAQEPSEIALPANLRHDAVVSRIFYRQPLVMTRLLWLVIQEESLLAAQTRVDWDWEKYLVVTYQHPQDYLEAFVCGISRTKRRALQPHAPFYHQLRNK</sequence>
<dbReference type="Pfam" id="PF00415">
    <property type="entry name" value="RCC1"/>
    <property type="match status" value="1"/>
</dbReference>
<accession>B7FXW0</accession>
<evidence type="ECO:0000313" key="4">
    <source>
        <dbReference type="EMBL" id="EEC48819.1"/>
    </source>
</evidence>
<dbReference type="OrthoDB" id="8068875at2759"/>
<evidence type="ECO:0000256" key="2">
    <source>
        <dbReference type="PROSITE-ProRule" id="PRU00235"/>
    </source>
</evidence>
<gene>
    <name evidence="4" type="ORF">PHATRDRAFT_45492</name>
</gene>
<evidence type="ECO:0000256" key="1">
    <source>
        <dbReference type="ARBA" id="ARBA00022737"/>
    </source>
</evidence>
<protein>
    <recommendedName>
        <fullName evidence="6">Regulator of chromosome condensation</fullName>
    </recommendedName>
</protein>
<dbReference type="PaxDb" id="2850-Phatr45492"/>
<dbReference type="Proteomes" id="UP000000759">
    <property type="component" value="Chromosome 7"/>
</dbReference>
<reference evidence="4 5" key="1">
    <citation type="journal article" date="2008" name="Nature">
        <title>The Phaeodactylum genome reveals the evolutionary history of diatom genomes.</title>
        <authorList>
            <person name="Bowler C."/>
            <person name="Allen A.E."/>
            <person name="Badger J.H."/>
            <person name="Grimwood J."/>
            <person name="Jabbari K."/>
            <person name="Kuo A."/>
            <person name="Maheswari U."/>
            <person name="Martens C."/>
            <person name="Maumus F."/>
            <person name="Otillar R.P."/>
            <person name="Rayko E."/>
            <person name="Salamov A."/>
            <person name="Vandepoele K."/>
            <person name="Beszteri B."/>
            <person name="Gruber A."/>
            <person name="Heijde M."/>
            <person name="Katinka M."/>
            <person name="Mock T."/>
            <person name="Valentin K."/>
            <person name="Verret F."/>
            <person name="Berges J.A."/>
            <person name="Brownlee C."/>
            <person name="Cadoret J.P."/>
            <person name="Chiovitti A."/>
            <person name="Choi C.J."/>
            <person name="Coesel S."/>
            <person name="De Martino A."/>
            <person name="Detter J.C."/>
            <person name="Durkin C."/>
            <person name="Falciatore A."/>
            <person name="Fournet J."/>
            <person name="Haruta M."/>
            <person name="Huysman M.J."/>
            <person name="Jenkins B.D."/>
            <person name="Jiroutova K."/>
            <person name="Jorgensen R.E."/>
            <person name="Joubert Y."/>
            <person name="Kaplan A."/>
            <person name="Kroger N."/>
            <person name="Kroth P.G."/>
            <person name="La Roche J."/>
            <person name="Lindquist E."/>
            <person name="Lommer M."/>
            <person name="Martin-Jezequel V."/>
            <person name="Lopez P.J."/>
            <person name="Lucas S."/>
            <person name="Mangogna M."/>
            <person name="McGinnis K."/>
            <person name="Medlin L.K."/>
            <person name="Montsant A."/>
            <person name="Oudot-Le Secq M.P."/>
            <person name="Napoli C."/>
            <person name="Obornik M."/>
            <person name="Parker M.S."/>
            <person name="Petit J.L."/>
            <person name="Porcel B.M."/>
            <person name="Poulsen N."/>
            <person name="Robison M."/>
            <person name="Rychlewski L."/>
            <person name="Rynearson T.A."/>
            <person name="Schmutz J."/>
            <person name="Shapiro H."/>
            <person name="Siaut M."/>
            <person name="Stanley M."/>
            <person name="Sussman M.R."/>
            <person name="Taylor A.R."/>
            <person name="Vardi A."/>
            <person name="von Dassow P."/>
            <person name="Vyverman W."/>
            <person name="Willis A."/>
            <person name="Wyrwicz L.S."/>
            <person name="Rokhsar D.S."/>
            <person name="Weissenbach J."/>
            <person name="Armbrust E.V."/>
            <person name="Green B.R."/>
            <person name="Van de Peer Y."/>
            <person name="Grigoriev I.V."/>
        </authorList>
    </citation>
    <scope>NUCLEOTIDE SEQUENCE [LARGE SCALE GENOMIC DNA]</scope>
    <source>
        <strain evidence="4 5">CCAP 1055/1</strain>
    </source>
</reference>
<evidence type="ECO:0008006" key="6">
    <source>
        <dbReference type="Google" id="ProtNLM"/>
    </source>
</evidence>
<reference evidence="5" key="2">
    <citation type="submission" date="2008-08" db="EMBL/GenBank/DDBJ databases">
        <authorList>
            <consortium name="Diatom Consortium"/>
            <person name="Grigoriev I."/>
            <person name="Grimwood J."/>
            <person name="Kuo A."/>
            <person name="Otillar R.P."/>
            <person name="Salamov A."/>
            <person name="Detter J.C."/>
            <person name="Lindquist E."/>
            <person name="Shapiro H."/>
            <person name="Lucas S."/>
            <person name="Glavina del Rio T."/>
            <person name="Pitluck S."/>
            <person name="Rokhsar D."/>
            <person name="Bowler C."/>
        </authorList>
    </citation>
    <scope>GENOME REANNOTATION</scope>
    <source>
        <strain evidence="5">CCAP 1055/1</strain>
    </source>
</reference>
<evidence type="ECO:0000313" key="5">
    <source>
        <dbReference type="Proteomes" id="UP000000759"/>
    </source>
</evidence>
<dbReference type="EMBL" id="CM000610">
    <property type="protein sequence ID" value="EEC48819.1"/>
    <property type="molecule type" value="Genomic_DNA"/>
</dbReference>
<dbReference type="KEGG" id="pti:PHATRDRAFT_45492"/>
<dbReference type="PANTHER" id="PTHR45622">
    <property type="entry name" value="UBIQUITIN-PROTEIN LIGASE E3A-RELATED"/>
    <property type="match status" value="1"/>
</dbReference>
<keyword evidence="5" id="KW-1185">Reference proteome</keyword>
<feature type="region of interest" description="Disordered" evidence="3">
    <location>
        <begin position="143"/>
        <end position="169"/>
    </location>
</feature>
<dbReference type="RefSeq" id="XP_002179833.1">
    <property type="nucleotide sequence ID" value="XM_002179797.1"/>
</dbReference>